<accession>A0ACB8A3T2</accession>
<protein>
    <submittedName>
        <fullName evidence="1">Mitotic checkpoint protein-domain-containing protein</fullName>
    </submittedName>
</protein>
<dbReference type="EMBL" id="MU267880">
    <property type="protein sequence ID" value="KAH7907699.1"/>
    <property type="molecule type" value="Genomic_DNA"/>
</dbReference>
<name>A0ACB8A3T2_9AGAM</name>
<sequence length="757" mass="82118">MSNVRRTRTTATKRDLLTADLERDPTQTSKRPHLASQALSSHTTQNSLQRALHAAEAANAKLESTLREAQAQISRLEQDRRVLADQREMEVARVEEEGRGHAQKALELEREVRGLRGAVSALREEAADREEALAHEQRTREKAEAQCTLLDARCSALQNRCEQVEAELADTQRKAHQRAETITDLETRLDMTASSPQPNHSNDDVLLYAALQSQHATLHSQYTTLQSQHSNLQSQHTRLRAQLRTERCARAVLDEEHAGRLRVVDSLRARLEHLESTAAAQPNKTSDPKSNANTTEGSPRGGDVSPPRMSTLSTLSALRLAHARLLEEHGETKARLAIATAQLEHARSGQSEHDATRAQLDASRTQLDVAHTQLDATQAQLEAMRAQMETAQLPQGDPQSTIHQHDASVVAPDIVSSLQSTVSALQTKLTQAQATITAHERTIARHEPTAAALQSQLSQAQSQLSKVESTHEHTAEQLADAHFALAHAVYAGQMVPPVPGFSVPGFSVPAPFPEDSPSGASSSSNAATEPAVPAPTRIRVLCLRDNPAQRWADERAGEVARLRAENRALLVSGGGGVQGRGEDAQQQNQGDSAHVQGPVRNDDQVVPRESWDVLDREKCELEEALKGKEKRLLRLQQVFTSKSAEFREAIAAILGVKLAFYPNGQVRVTSMYDLSASFVFQPAPRGGSGGGTNTAEGTGAKMQLIAQGAGGPQDLPQLLRYWVDEEGCIPGFLASVTLECYDRARAGGGDASGGVES</sequence>
<gene>
    <name evidence="1" type="ORF">BJ138DRAFT_1092335</name>
</gene>
<evidence type="ECO:0000313" key="1">
    <source>
        <dbReference type="EMBL" id="KAH7907699.1"/>
    </source>
</evidence>
<comment type="caution">
    <text evidence="1">The sequence shown here is derived from an EMBL/GenBank/DDBJ whole genome shotgun (WGS) entry which is preliminary data.</text>
</comment>
<organism evidence="1 2">
    <name type="scientific">Hygrophoropsis aurantiaca</name>
    <dbReference type="NCBI Taxonomy" id="72124"/>
    <lineage>
        <taxon>Eukaryota</taxon>
        <taxon>Fungi</taxon>
        <taxon>Dikarya</taxon>
        <taxon>Basidiomycota</taxon>
        <taxon>Agaricomycotina</taxon>
        <taxon>Agaricomycetes</taxon>
        <taxon>Agaricomycetidae</taxon>
        <taxon>Boletales</taxon>
        <taxon>Coniophorineae</taxon>
        <taxon>Hygrophoropsidaceae</taxon>
        <taxon>Hygrophoropsis</taxon>
    </lineage>
</organism>
<reference evidence="1" key="1">
    <citation type="journal article" date="2021" name="New Phytol.">
        <title>Evolutionary innovations through gain and loss of genes in the ectomycorrhizal Boletales.</title>
        <authorList>
            <person name="Wu G."/>
            <person name="Miyauchi S."/>
            <person name="Morin E."/>
            <person name="Kuo A."/>
            <person name="Drula E."/>
            <person name="Varga T."/>
            <person name="Kohler A."/>
            <person name="Feng B."/>
            <person name="Cao Y."/>
            <person name="Lipzen A."/>
            <person name="Daum C."/>
            <person name="Hundley H."/>
            <person name="Pangilinan J."/>
            <person name="Johnson J."/>
            <person name="Barry K."/>
            <person name="LaButti K."/>
            <person name="Ng V."/>
            <person name="Ahrendt S."/>
            <person name="Min B."/>
            <person name="Choi I.G."/>
            <person name="Park H."/>
            <person name="Plett J.M."/>
            <person name="Magnuson J."/>
            <person name="Spatafora J.W."/>
            <person name="Nagy L.G."/>
            <person name="Henrissat B."/>
            <person name="Grigoriev I.V."/>
            <person name="Yang Z.L."/>
            <person name="Xu J."/>
            <person name="Martin F.M."/>
        </authorList>
    </citation>
    <scope>NUCLEOTIDE SEQUENCE</scope>
    <source>
        <strain evidence="1">ATCC 28755</strain>
    </source>
</reference>
<proteinExistence type="predicted"/>
<evidence type="ECO:0000313" key="2">
    <source>
        <dbReference type="Proteomes" id="UP000790377"/>
    </source>
</evidence>
<keyword evidence="2" id="KW-1185">Reference proteome</keyword>
<dbReference type="Proteomes" id="UP000790377">
    <property type="component" value="Unassembled WGS sequence"/>
</dbReference>